<proteinExistence type="predicted"/>
<evidence type="ECO:0000256" key="1">
    <source>
        <dbReference type="SAM" id="Phobius"/>
    </source>
</evidence>
<dbReference type="STRING" id="670307.HYPDE_35493"/>
<gene>
    <name evidence="2" type="ORF">HYPDE_35493</name>
</gene>
<dbReference type="KEGG" id="hdt:HYPDE_35493"/>
<feature type="transmembrane region" description="Helical" evidence="1">
    <location>
        <begin position="51"/>
        <end position="69"/>
    </location>
</feature>
<evidence type="ECO:0000313" key="3">
    <source>
        <dbReference type="Proteomes" id="UP000005952"/>
    </source>
</evidence>
<keyword evidence="1" id="KW-0812">Transmembrane</keyword>
<keyword evidence="1" id="KW-0472">Membrane</keyword>
<dbReference type="EMBL" id="CP005587">
    <property type="protein sequence ID" value="AGK58770.1"/>
    <property type="molecule type" value="Genomic_DNA"/>
</dbReference>
<keyword evidence="3" id="KW-1185">Reference proteome</keyword>
<sequence>MPAKGRENAMQTSIFLARLMGPVMLVIGLSLAINSKIYTEMSAEFVASRPLVYLAGAFALTLGVSLLLNHNVWVADWRIIITLFGWFATINGVLRLMFPDWVRRIGPNTFRTEKPVFVSGIVAAVLGAILCIASYSH</sequence>
<feature type="transmembrane region" description="Helical" evidence="1">
    <location>
        <begin position="115"/>
        <end position="135"/>
    </location>
</feature>
<keyword evidence="1" id="KW-1133">Transmembrane helix</keyword>
<feature type="transmembrane region" description="Helical" evidence="1">
    <location>
        <begin position="20"/>
        <end position="39"/>
    </location>
</feature>
<organism evidence="2 3">
    <name type="scientific">Hyphomicrobium denitrificans 1NES1</name>
    <dbReference type="NCBI Taxonomy" id="670307"/>
    <lineage>
        <taxon>Bacteria</taxon>
        <taxon>Pseudomonadati</taxon>
        <taxon>Pseudomonadota</taxon>
        <taxon>Alphaproteobacteria</taxon>
        <taxon>Hyphomicrobiales</taxon>
        <taxon>Hyphomicrobiaceae</taxon>
        <taxon>Hyphomicrobium</taxon>
    </lineage>
</organism>
<dbReference type="eggNOG" id="ENOG5033FZ7">
    <property type="taxonomic scope" value="Bacteria"/>
</dbReference>
<accession>N0BF71</accession>
<dbReference type="Proteomes" id="UP000005952">
    <property type="component" value="Chromosome"/>
</dbReference>
<feature type="transmembrane region" description="Helical" evidence="1">
    <location>
        <begin position="75"/>
        <end position="94"/>
    </location>
</feature>
<dbReference type="AlphaFoldDB" id="N0BF71"/>
<protein>
    <submittedName>
        <fullName evidence="2">Uncharacterized protein</fullName>
    </submittedName>
</protein>
<dbReference type="HOGENOM" id="CLU_132169_1_1_5"/>
<reference evidence="2 3" key="1">
    <citation type="journal article" date="2013" name="Genome Announc.">
        <title>Genome sequences for three denitrifying bacterial strains isolated from a uranium- and nitrate-contaminated subsurface environment.</title>
        <authorList>
            <person name="Venkatramanan R."/>
            <person name="Prakash O."/>
            <person name="Woyke T."/>
            <person name="Chain P."/>
            <person name="Goodwin L.A."/>
            <person name="Watson D."/>
            <person name="Brooks S."/>
            <person name="Kostka J.E."/>
            <person name="Green S.J."/>
        </authorList>
    </citation>
    <scope>NUCLEOTIDE SEQUENCE [LARGE SCALE GENOMIC DNA]</scope>
    <source>
        <strain evidence="2 3">1NES1</strain>
    </source>
</reference>
<evidence type="ECO:0000313" key="2">
    <source>
        <dbReference type="EMBL" id="AGK58770.1"/>
    </source>
</evidence>
<name>N0BF71_9HYPH</name>